<keyword evidence="2" id="KW-1185">Reference proteome</keyword>
<dbReference type="AlphaFoldDB" id="A0A8K1CJ55"/>
<gene>
    <name evidence="1" type="ORF">Poli38472_002606</name>
</gene>
<evidence type="ECO:0000313" key="1">
    <source>
        <dbReference type="EMBL" id="TMW63665.1"/>
    </source>
</evidence>
<comment type="caution">
    <text evidence="1">The sequence shown here is derived from an EMBL/GenBank/DDBJ whole genome shotgun (WGS) entry which is preliminary data.</text>
</comment>
<accession>A0A8K1CJ55</accession>
<organism evidence="1 2">
    <name type="scientific">Pythium oligandrum</name>
    <name type="common">Mycoparasitic fungus</name>
    <dbReference type="NCBI Taxonomy" id="41045"/>
    <lineage>
        <taxon>Eukaryota</taxon>
        <taxon>Sar</taxon>
        <taxon>Stramenopiles</taxon>
        <taxon>Oomycota</taxon>
        <taxon>Peronosporomycetes</taxon>
        <taxon>Pythiales</taxon>
        <taxon>Pythiaceae</taxon>
        <taxon>Pythium</taxon>
    </lineage>
</organism>
<name>A0A8K1CJ55_PYTOL</name>
<protein>
    <submittedName>
        <fullName evidence="1">Uncharacterized protein</fullName>
    </submittedName>
</protein>
<proteinExistence type="predicted"/>
<sequence>MIDSLAFLASIDRIAIAKTRYRLVDMTFELEVTFAEDDEPASSRDSVLSDASPSSYQVERSYSDLLELHQAILNTARHSHTHDAEECTYCSAFVNHCVMLEENLPTRIGRLFVPTEMMHMMVEGMLAQILSLIRSKLKWESNTELCYGQRLLPVIFGRFLDQELFIED</sequence>
<dbReference type="Proteomes" id="UP000794436">
    <property type="component" value="Unassembled WGS sequence"/>
</dbReference>
<dbReference type="EMBL" id="SPLM01000072">
    <property type="protein sequence ID" value="TMW63665.1"/>
    <property type="molecule type" value="Genomic_DNA"/>
</dbReference>
<evidence type="ECO:0000313" key="2">
    <source>
        <dbReference type="Proteomes" id="UP000794436"/>
    </source>
</evidence>
<reference evidence="1" key="1">
    <citation type="submission" date="2019-03" db="EMBL/GenBank/DDBJ databases">
        <title>Long read genome sequence of the mycoparasitic Pythium oligandrum ATCC 38472 isolated from sugarbeet rhizosphere.</title>
        <authorList>
            <person name="Gaulin E."/>
        </authorList>
    </citation>
    <scope>NUCLEOTIDE SEQUENCE</scope>
    <source>
        <strain evidence="1">ATCC 38472_TT</strain>
    </source>
</reference>